<dbReference type="Pfam" id="PF14911">
    <property type="entry name" value="MMS22L_C"/>
    <property type="match status" value="1"/>
</dbReference>
<evidence type="ECO:0000256" key="8">
    <source>
        <dbReference type="ARBA" id="ARBA00023204"/>
    </source>
</evidence>
<keyword evidence="8" id="KW-0234">DNA repair</keyword>
<dbReference type="InterPro" id="IPR029425">
    <property type="entry name" value="MMS22L_N"/>
</dbReference>
<evidence type="ECO:0000256" key="3">
    <source>
        <dbReference type="ARBA" id="ARBA00006585"/>
    </source>
</evidence>
<evidence type="ECO:0000313" key="14">
    <source>
        <dbReference type="Proteomes" id="UP001163046"/>
    </source>
</evidence>
<evidence type="ECO:0000256" key="7">
    <source>
        <dbReference type="ARBA" id="ARBA00022853"/>
    </source>
</evidence>
<dbReference type="InterPro" id="IPR042320">
    <property type="entry name" value="MMS22-like"/>
</dbReference>
<evidence type="ECO:0000256" key="1">
    <source>
        <dbReference type="ARBA" id="ARBA00004123"/>
    </source>
</evidence>
<name>A0A9W9ZPT5_9CNID</name>
<comment type="subcellular location">
    <subcellularLocation>
        <location evidence="2">Chromosome</location>
    </subcellularLocation>
    <subcellularLocation>
        <location evidence="1">Nucleus</location>
    </subcellularLocation>
</comment>
<evidence type="ECO:0000256" key="4">
    <source>
        <dbReference type="ARBA" id="ARBA00021061"/>
    </source>
</evidence>
<gene>
    <name evidence="13" type="ORF">OS493_013742</name>
</gene>
<feature type="domain" description="Protein MMS22-like N-terminal" evidence="11">
    <location>
        <begin position="2"/>
        <end position="148"/>
    </location>
</feature>
<evidence type="ECO:0000256" key="5">
    <source>
        <dbReference type="ARBA" id="ARBA00022454"/>
    </source>
</evidence>
<evidence type="ECO:0000259" key="11">
    <source>
        <dbReference type="Pfam" id="PF14910"/>
    </source>
</evidence>
<sequence length="673" mass="76432">MCSFLDLLDFDKMKQDKKICVWKGLFALTLIYKEKNVDFGYLAEGCHKILRLFQGERFNLVQNYTESCSRDKSHQKNCWQLISLYLDSTQDVFEHKNKQDLSESKLLGRDGFQFLFRSCRDNELRFLLTFVQTTITSLTQNSRRKTGSSDAVSVMWKHVFSHARDLVSDAQSIQSVPSHLADTLAAFTIAALDRYPEGVPGAAGVSFASLLRELGVQDDMSASFCCRFLCHILPCPATLTAIQAENMEGDIIHVWFRCLLQLPPSHEGVTELTRSVGKLPEMEKTLRSQPGFGTGESSETSLQLFIVSLGRYHASLTNFNESIQFREKVQKYLGDVMKYVDHVIKSAGPSDLLRVAYHVAGLLTKHCYKMIYSRTQPRCLFPRLVDQFALPISTSKKPVAPLVMQCIKAHLHQFLQGLACLDVKRDEFVRRKIKQIFISYFRLFNQMLQTFSQSTNIPTKNPFMVVLKGSCLSSPVPESSEFRQFTIEIIQESFLCLPQQPANLTTTLYFLEQLFKKTLCPSETARNTPVLLESITFCLLTCNQFTPGNEPPEIRRQATEILRLMLGACNKTPEINSRDVLLPRFRDFLYSKITLYQGLVFKTFETPASFDPDLLTALIPACKQAVIQLEQKRGVGTDMQLRSSFKSFLSKLGHSGEVAIKDLEQEDMAATQQ</sequence>
<dbReference type="Pfam" id="PF14910">
    <property type="entry name" value="MMS22L_N"/>
    <property type="match status" value="1"/>
</dbReference>
<dbReference type="PANTHER" id="PTHR28547">
    <property type="entry name" value="PROTEIN MMS22-LIKE"/>
    <property type="match status" value="1"/>
</dbReference>
<evidence type="ECO:0000256" key="9">
    <source>
        <dbReference type="ARBA" id="ARBA00023242"/>
    </source>
</evidence>
<evidence type="ECO:0000256" key="10">
    <source>
        <dbReference type="ARBA" id="ARBA00033326"/>
    </source>
</evidence>
<keyword evidence="5" id="KW-0158">Chromosome</keyword>
<keyword evidence="14" id="KW-1185">Reference proteome</keyword>
<evidence type="ECO:0000259" key="12">
    <source>
        <dbReference type="Pfam" id="PF14911"/>
    </source>
</evidence>
<keyword evidence="6" id="KW-0227">DNA damage</keyword>
<keyword evidence="9" id="KW-0539">Nucleus</keyword>
<dbReference type="GO" id="GO:0006325">
    <property type="term" value="P:chromatin organization"/>
    <property type="evidence" value="ECO:0007669"/>
    <property type="project" value="UniProtKB-KW"/>
</dbReference>
<dbReference type="InterPro" id="IPR016024">
    <property type="entry name" value="ARM-type_fold"/>
</dbReference>
<dbReference type="Proteomes" id="UP001163046">
    <property type="component" value="Unassembled WGS sequence"/>
</dbReference>
<feature type="domain" description="MMS22-like C-terminal" evidence="12">
    <location>
        <begin position="267"/>
        <end position="652"/>
    </location>
</feature>
<keyword evidence="7" id="KW-0156">Chromatin regulator</keyword>
<dbReference type="EMBL" id="MU825879">
    <property type="protein sequence ID" value="KAJ7385711.1"/>
    <property type="molecule type" value="Genomic_DNA"/>
</dbReference>
<proteinExistence type="inferred from homology"/>
<protein>
    <recommendedName>
        <fullName evidence="4">Protein MMS22-like</fullName>
    </recommendedName>
    <alternativeName>
        <fullName evidence="10">Methyl methanesulfonate-sensitivity protein 22-like</fullName>
    </alternativeName>
</protein>
<dbReference type="SUPFAM" id="SSF48371">
    <property type="entry name" value="ARM repeat"/>
    <property type="match status" value="2"/>
</dbReference>
<comment type="similarity">
    <text evidence="3">Belongs to the MMS22 family. MMS22L subfamily.</text>
</comment>
<dbReference type="GO" id="GO:0043596">
    <property type="term" value="C:nuclear replication fork"/>
    <property type="evidence" value="ECO:0007669"/>
    <property type="project" value="TreeGrafter"/>
</dbReference>
<dbReference type="GO" id="GO:0000724">
    <property type="term" value="P:double-strand break repair via homologous recombination"/>
    <property type="evidence" value="ECO:0007669"/>
    <property type="project" value="InterPro"/>
</dbReference>
<evidence type="ECO:0000313" key="13">
    <source>
        <dbReference type="EMBL" id="KAJ7385711.1"/>
    </source>
</evidence>
<evidence type="ECO:0000256" key="2">
    <source>
        <dbReference type="ARBA" id="ARBA00004286"/>
    </source>
</evidence>
<accession>A0A9W9ZPT5</accession>
<reference evidence="13" key="1">
    <citation type="submission" date="2023-01" db="EMBL/GenBank/DDBJ databases">
        <title>Genome assembly of the deep-sea coral Lophelia pertusa.</title>
        <authorList>
            <person name="Herrera S."/>
            <person name="Cordes E."/>
        </authorList>
    </citation>
    <scope>NUCLEOTIDE SEQUENCE</scope>
    <source>
        <strain evidence="13">USNM1676648</strain>
        <tissue evidence="13">Polyp</tissue>
    </source>
</reference>
<dbReference type="InterPro" id="IPR029424">
    <property type="entry name" value="MMS22L_C"/>
</dbReference>
<organism evidence="13 14">
    <name type="scientific">Desmophyllum pertusum</name>
    <dbReference type="NCBI Taxonomy" id="174260"/>
    <lineage>
        <taxon>Eukaryota</taxon>
        <taxon>Metazoa</taxon>
        <taxon>Cnidaria</taxon>
        <taxon>Anthozoa</taxon>
        <taxon>Hexacorallia</taxon>
        <taxon>Scleractinia</taxon>
        <taxon>Caryophylliina</taxon>
        <taxon>Caryophylliidae</taxon>
        <taxon>Desmophyllum</taxon>
    </lineage>
</organism>
<dbReference type="AlphaFoldDB" id="A0A9W9ZPT5"/>
<dbReference type="GO" id="GO:0031297">
    <property type="term" value="P:replication fork processing"/>
    <property type="evidence" value="ECO:0007669"/>
    <property type="project" value="InterPro"/>
</dbReference>
<dbReference type="OrthoDB" id="8193282at2759"/>
<evidence type="ECO:0000256" key="6">
    <source>
        <dbReference type="ARBA" id="ARBA00022763"/>
    </source>
</evidence>
<dbReference type="PANTHER" id="PTHR28547:SF1">
    <property type="entry name" value="PROTEIN MMS22-LIKE"/>
    <property type="match status" value="1"/>
</dbReference>
<comment type="caution">
    <text evidence="13">The sequence shown here is derived from an EMBL/GenBank/DDBJ whole genome shotgun (WGS) entry which is preliminary data.</text>
</comment>